<dbReference type="EMBL" id="RBNJ01019391">
    <property type="protein sequence ID" value="RUS23553.1"/>
    <property type="molecule type" value="Genomic_DNA"/>
</dbReference>
<accession>A0A433Q158</accession>
<sequence length="400" mass="43705">MSHLSHLSIIGFSQLFVMGTVSLIGSDDLLACFITGNSFTWDDWFRRETEEAHLQEVRICIFVGWCLQILRGDRRFTQLGGICVHRSDHGFKSLFWYAVVVPQTDHLVFVKPWGSFVDATIQLSLGRLVVLAILVLLFRRIPIVVALTRAIPAIETYREALFSGWFGPIGVGAVFYAMVAQSSFNADGPNGHARSLIVPVVYFLILSSIIVHGITIPLFYLTNFATRTFTRNNSFASSANNQVSRLPRLQFGQDIAFTPDNGAMIPATVEADLADISISTGDMLAPSSNHSLHPPSEDTLTVSEPNFNQPGSRATSIRFVSNGSPVSSQFVSPAPSRPPSPGPQTSLGGTSSFVLAHGPLWRHRRTTRVRTEHGQFDAGAAGDQAGDGLGNKKFEGKQPY</sequence>
<gene>
    <name evidence="3" type="ORF">BC938DRAFT_474964</name>
</gene>
<dbReference type="GO" id="GO:0042391">
    <property type="term" value="P:regulation of membrane potential"/>
    <property type="evidence" value="ECO:0007669"/>
    <property type="project" value="InterPro"/>
</dbReference>
<keyword evidence="2" id="KW-1133">Transmembrane helix</keyword>
<comment type="caution">
    <text evidence="3">The sequence shown here is derived from an EMBL/GenBank/DDBJ whole genome shotgun (WGS) entry which is preliminary data.</text>
</comment>
<evidence type="ECO:0000256" key="1">
    <source>
        <dbReference type="SAM" id="MobiDB-lite"/>
    </source>
</evidence>
<keyword evidence="2" id="KW-0812">Transmembrane</keyword>
<feature type="region of interest" description="Disordered" evidence="1">
    <location>
        <begin position="285"/>
        <end position="352"/>
    </location>
</feature>
<keyword evidence="2" id="KW-0472">Membrane</keyword>
<protein>
    <submittedName>
        <fullName evidence="3">Uncharacterized protein</fullName>
    </submittedName>
</protein>
<dbReference type="GO" id="GO:0120029">
    <property type="term" value="P:proton export across plasma membrane"/>
    <property type="evidence" value="ECO:0007669"/>
    <property type="project" value="InterPro"/>
</dbReference>
<feature type="transmembrane region" description="Helical" evidence="2">
    <location>
        <begin position="200"/>
        <end position="221"/>
    </location>
</feature>
<dbReference type="GO" id="GO:0015385">
    <property type="term" value="F:sodium:proton antiporter activity"/>
    <property type="evidence" value="ECO:0007669"/>
    <property type="project" value="InterPro"/>
</dbReference>
<feature type="compositionally biased region" description="Basic and acidic residues" evidence="1">
    <location>
        <begin position="390"/>
        <end position="400"/>
    </location>
</feature>
<dbReference type="GO" id="GO:0036376">
    <property type="term" value="P:sodium ion export across plasma membrane"/>
    <property type="evidence" value="ECO:0007669"/>
    <property type="project" value="InterPro"/>
</dbReference>
<reference evidence="3 4" key="1">
    <citation type="journal article" date="2018" name="New Phytol.">
        <title>Phylogenomics of Endogonaceae and evolution of mycorrhizas within Mucoromycota.</title>
        <authorList>
            <person name="Chang Y."/>
            <person name="Desiro A."/>
            <person name="Na H."/>
            <person name="Sandor L."/>
            <person name="Lipzen A."/>
            <person name="Clum A."/>
            <person name="Barry K."/>
            <person name="Grigoriev I.V."/>
            <person name="Martin F.M."/>
            <person name="Stajich J.E."/>
            <person name="Smith M.E."/>
            <person name="Bonito G."/>
            <person name="Spatafora J.W."/>
        </authorList>
    </citation>
    <scope>NUCLEOTIDE SEQUENCE [LARGE SCALE GENOMIC DNA]</scope>
    <source>
        <strain evidence="3 4">AD002</strain>
    </source>
</reference>
<dbReference type="PANTHER" id="PTHR31382:SF1">
    <property type="entry name" value="SODIUM ION_PROTON EXCHANGER (EUROFUNG)"/>
    <property type="match status" value="1"/>
</dbReference>
<feature type="compositionally biased region" description="Polar residues" evidence="1">
    <location>
        <begin position="298"/>
        <end position="331"/>
    </location>
</feature>
<feature type="transmembrane region" description="Helical" evidence="2">
    <location>
        <begin position="160"/>
        <end position="180"/>
    </location>
</feature>
<dbReference type="Proteomes" id="UP000274822">
    <property type="component" value="Unassembled WGS sequence"/>
</dbReference>
<keyword evidence="4" id="KW-1185">Reference proteome</keyword>
<dbReference type="AlphaFoldDB" id="A0A433Q158"/>
<evidence type="ECO:0000313" key="4">
    <source>
        <dbReference type="Proteomes" id="UP000274822"/>
    </source>
</evidence>
<proteinExistence type="predicted"/>
<evidence type="ECO:0000313" key="3">
    <source>
        <dbReference type="EMBL" id="RUS23553.1"/>
    </source>
</evidence>
<dbReference type="InterPro" id="IPR004712">
    <property type="entry name" value="Na+/H+_antiporter_fungi"/>
</dbReference>
<feature type="compositionally biased region" description="Low complexity" evidence="1">
    <location>
        <begin position="376"/>
        <end position="386"/>
    </location>
</feature>
<feature type="region of interest" description="Disordered" evidence="1">
    <location>
        <begin position="368"/>
        <end position="400"/>
    </location>
</feature>
<dbReference type="PANTHER" id="PTHR31382">
    <property type="entry name" value="NA(+)/H(+) ANTIPORTER"/>
    <property type="match status" value="1"/>
</dbReference>
<feature type="transmembrane region" description="Helical" evidence="2">
    <location>
        <begin position="119"/>
        <end position="139"/>
    </location>
</feature>
<organism evidence="3 4">
    <name type="scientific">Jimgerdemannia flammicorona</name>
    <dbReference type="NCBI Taxonomy" id="994334"/>
    <lineage>
        <taxon>Eukaryota</taxon>
        <taxon>Fungi</taxon>
        <taxon>Fungi incertae sedis</taxon>
        <taxon>Mucoromycota</taxon>
        <taxon>Mucoromycotina</taxon>
        <taxon>Endogonomycetes</taxon>
        <taxon>Endogonales</taxon>
        <taxon>Endogonaceae</taxon>
        <taxon>Jimgerdemannia</taxon>
    </lineage>
</organism>
<evidence type="ECO:0000256" key="2">
    <source>
        <dbReference type="SAM" id="Phobius"/>
    </source>
</evidence>
<name>A0A433Q158_9FUNG</name>
<feature type="transmembrane region" description="Helical" evidence="2">
    <location>
        <begin position="7"/>
        <end position="25"/>
    </location>
</feature>
<dbReference type="GO" id="GO:0005886">
    <property type="term" value="C:plasma membrane"/>
    <property type="evidence" value="ECO:0007669"/>
    <property type="project" value="InterPro"/>
</dbReference>